<comment type="caution">
    <text evidence="1">The sequence shown here is derived from an EMBL/GenBank/DDBJ whole genome shotgun (WGS) entry which is preliminary data.</text>
</comment>
<dbReference type="EMBL" id="JAUOPU010000026">
    <property type="protein sequence ID" value="MDO6544534.1"/>
    <property type="molecule type" value="Genomic_DNA"/>
</dbReference>
<organism evidence="1 2">
    <name type="scientific">Photobacterium sanguinicancri</name>
    <dbReference type="NCBI Taxonomy" id="875932"/>
    <lineage>
        <taxon>Bacteria</taxon>
        <taxon>Pseudomonadati</taxon>
        <taxon>Pseudomonadota</taxon>
        <taxon>Gammaproteobacteria</taxon>
        <taxon>Vibrionales</taxon>
        <taxon>Vibrionaceae</taxon>
        <taxon>Photobacterium</taxon>
    </lineage>
</organism>
<reference evidence="1" key="1">
    <citation type="submission" date="2023-07" db="EMBL/GenBank/DDBJ databases">
        <title>Genome content predicts the carbon catabolic preferences of heterotrophic bacteria.</title>
        <authorList>
            <person name="Gralka M."/>
        </authorList>
    </citation>
    <scope>NUCLEOTIDE SEQUENCE</scope>
    <source>
        <strain evidence="1">G2M05</strain>
    </source>
</reference>
<dbReference type="AlphaFoldDB" id="A0AAW7YCN4"/>
<gene>
    <name evidence="1" type="ORF">Q4568_18500</name>
</gene>
<dbReference type="Proteomes" id="UP001170624">
    <property type="component" value="Unassembled WGS sequence"/>
</dbReference>
<evidence type="ECO:0000313" key="1">
    <source>
        <dbReference type="EMBL" id="MDO6544534.1"/>
    </source>
</evidence>
<evidence type="ECO:0000313" key="2">
    <source>
        <dbReference type="Proteomes" id="UP001170624"/>
    </source>
</evidence>
<proteinExistence type="predicted"/>
<name>A0AAW7YCN4_9GAMM</name>
<protein>
    <submittedName>
        <fullName evidence="1">Uncharacterized protein</fullName>
    </submittedName>
</protein>
<dbReference type="RefSeq" id="WP_261859173.1">
    <property type="nucleotide sequence ID" value="NZ_AP024851.1"/>
</dbReference>
<sequence length="163" mass="19228">MMKSFHLNLELQHIYMEVNAERFHYLPLFFESYYCHRHGLVTNNDKTDWEGIFKVAPRSLEAQGITERKRLVREWFLPSSVFIGLLKAMVRDDRLSLAALQTELEQKLFYVVITREEQAKLKQQGGLKAMPASYYQVDHRDYSNPLARFHDAGIYLSDECMFS</sequence>
<accession>A0AAW7YCN4</accession>